<feature type="compositionally biased region" description="Basic and acidic residues" evidence="4">
    <location>
        <begin position="1"/>
        <end position="17"/>
    </location>
</feature>
<feature type="repeat" description="WD" evidence="3">
    <location>
        <begin position="1338"/>
        <end position="1379"/>
    </location>
</feature>
<name>A0A8H3GG87_9AGAM</name>
<feature type="compositionally biased region" description="Polar residues" evidence="4">
    <location>
        <begin position="63"/>
        <end position="74"/>
    </location>
</feature>
<comment type="caution">
    <text evidence="6">The sequence shown here is derived from an EMBL/GenBank/DDBJ whole genome shotgun (WGS) entry which is preliminary data.</text>
</comment>
<feature type="repeat" description="WD" evidence="3">
    <location>
        <begin position="985"/>
        <end position="1026"/>
    </location>
</feature>
<evidence type="ECO:0000256" key="3">
    <source>
        <dbReference type="PROSITE-ProRule" id="PRU00221"/>
    </source>
</evidence>
<evidence type="ECO:0000256" key="2">
    <source>
        <dbReference type="ARBA" id="ARBA00022737"/>
    </source>
</evidence>
<dbReference type="InterPro" id="IPR020472">
    <property type="entry name" value="WD40_PAC1"/>
</dbReference>
<feature type="repeat" description="WD" evidence="3">
    <location>
        <begin position="1295"/>
        <end position="1336"/>
    </location>
</feature>
<keyword evidence="1 3" id="KW-0853">WD repeat</keyword>
<evidence type="ECO:0000256" key="1">
    <source>
        <dbReference type="ARBA" id="ARBA00022574"/>
    </source>
</evidence>
<dbReference type="InterPro" id="IPR027417">
    <property type="entry name" value="P-loop_NTPase"/>
</dbReference>
<feature type="repeat" description="WD" evidence="3">
    <location>
        <begin position="1125"/>
        <end position="1166"/>
    </location>
</feature>
<dbReference type="Proteomes" id="UP000663846">
    <property type="component" value="Unassembled WGS sequence"/>
</dbReference>
<proteinExistence type="predicted"/>
<feature type="repeat" description="WD" evidence="3">
    <location>
        <begin position="1211"/>
        <end position="1252"/>
    </location>
</feature>
<dbReference type="InterPro" id="IPR050349">
    <property type="entry name" value="WD_LIS1/nudF_dynein_reg"/>
</dbReference>
<feature type="domain" description="Nephrocystin 3-like N-terminal" evidence="5">
    <location>
        <begin position="270"/>
        <end position="425"/>
    </location>
</feature>
<dbReference type="SUPFAM" id="SSF50978">
    <property type="entry name" value="WD40 repeat-like"/>
    <property type="match status" value="2"/>
</dbReference>
<dbReference type="EMBL" id="CAJMWS010000492">
    <property type="protein sequence ID" value="CAE6447794.1"/>
    <property type="molecule type" value="Genomic_DNA"/>
</dbReference>
<sequence>MSEECSRKHSKKTREQDVTQSRSRATSLSSSSTTTPDPAVSMVPGNMARCPSVVGQPMPPSLSVDSSANINITTPPEEDSPGPSAPKTALRTWTNLKSLAKTLAPIGPIKAVAEELMDCVRIYESVSKGKEEYALLKGQLEDIFMDIKSNLISNPSPTVTSSVKSLCSSITQELAYVKTTQEKNRLKRSLESGEVADNVLACYRRIQIHVSRLSLNLNISTQKSVDEIVAENRLKNLAHAPSARYNSAQSSEVKRGECTSGTRVDVFSHISGWLHNNMPGCIYWLNGMAGTGKTTISYSLCAQLDTNQRLAASFFCSRLLPECRDVNRIIPSIAYQLARYSHPFKVELLNVLEEDPDAHTRLPYTQFNDLIIEPLTKCRDSLPLDLVVVIDALDECDNKDGTGSILDVLITQALGLPVKFFVSSRPEPAIRDQMSKAAAEQASSRLVLHELDKTIVQADVETYLRVALIPINPSDTQIAALAARAGVLFIYAATAVRYIGYDNFRRDALGRLRTVLDSSNSTENKNKEIDRLYAVILRDALDDPNLDLAEKTDMKRVLNTIICAREPLTTFALSGLLKMRDNDRVDAALRPLWSVLHVVEPTKLVTPLHVSFSDYMFDQTRSHQYYCDPELHNHFLTELCFESIQDTQPQFNICQLESSYLKDSEVEDLDERINKTVSTELFYACRYWAAHLTASNGSPQTIQSLRFFITNCLLLWMEIMNLKKCMDKGTEALRMVEVWSRRLGHSKNIVDLVYDAWRFSTTVISNPVSQSTPHIYISVLAFWPRLNPMTKYYATQKSNMVGVGGTATGYQHPLLAKWTVGGDVSCGAFSPDGTIAVGVGNSIHIIDTLSGQRLLEPLEGHIRGVSSLAYSTDGVYIASGSADTTVCMWDARSGQLTLGPLKKHTKRVSSICFSPDNNHIASSSNDSSICVWEVQHGTLVYSLVTEDGYIPSIRYSPDGNHIAATHGSNIWILNAHTGYTVLGPLAGHLDNVRSIGYSPDGSYIASGSNDNTIRIWSTTSAQSILNPISICDKPTSIVVVKSIEYSQDGTRIIVNVTEGLHDNDSIRVYDARTGQPVLGPLQGHSNTQSFACFSPDGTLVVSGDSLGENVWVWDARSGKQEHEVVSGHTGRVESVGWSPDDIHIVSGSADKTICVWDTQNGNLVLGPLTGHNDNVVSVEYSPDGTHFVSGSWDTTIRTWDAQNGHTILGPLTGHVDKVVSVRYSPNGTLIASGSLDSTICVWHAKSGEMVLGPINAYRPVCSVGFSPNSACIVSGAGRQAYIWDAQTGKLVVGAVGGYSTDVTCVEFSPNGAHVASSLVDGTIHIWSAQTGRLVLGPLQRHKEPVLSVTYSPDGSRIASGSRSGSICVWDAQTGHLIIDSLKGHAPIKGVLQVRYSPDGTRVATGSVDMTIRVWDVKNSDGDATHAKCELNADGWLVDDGSSLLFWIPPHLHRSLMHPRETLLISRMGYTRLEVDGASVGDSWINCYQQGSLPKSKGFEFS</sequence>
<dbReference type="InterPro" id="IPR001680">
    <property type="entry name" value="WD40_rpt"/>
</dbReference>
<dbReference type="PANTHER" id="PTHR44129">
    <property type="entry name" value="WD REPEAT-CONTAINING PROTEIN POP1"/>
    <property type="match status" value="1"/>
</dbReference>
<gene>
    <name evidence="6" type="ORF">RDB_LOCUS140841</name>
</gene>
<feature type="repeat" description="WD" evidence="3">
    <location>
        <begin position="901"/>
        <end position="942"/>
    </location>
</feature>
<dbReference type="SUPFAM" id="SSF52540">
    <property type="entry name" value="P-loop containing nucleoside triphosphate hydrolases"/>
    <property type="match status" value="1"/>
</dbReference>
<organism evidence="6 7">
    <name type="scientific">Rhizoctonia solani</name>
    <dbReference type="NCBI Taxonomy" id="456999"/>
    <lineage>
        <taxon>Eukaryota</taxon>
        <taxon>Fungi</taxon>
        <taxon>Dikarya</taxon>
        <taxon>Basidiomycota</taxon>
        <taxon>Agaricomycotina</taxon>
        <taxon>Agaricomycetes</taxon>
        <taxon>Cantharellales</taxon>
        <taxon>Ceratobasidiaceae</taxon>
        <taxon>Rhizoctonia</taxon>
    </lineage>
</organism>
<dbReference type="PROSITE" id="PS50294">
    <property type="entry name" value="WD_REPEATS_REGION"/>
    <property type="match status" value="9"/>
</dbReference>
<dbReference type="CDD" id="cd00200">
    <property type="entry name" value="WD40"/>
    <property type="match status" value="2"/>
</dbReference>
<dbReference type="PROSITE" id="PS00678">
    <property type="entry name" value="WD_REPEATS_1"/>
    <property type="match status" value="4"/>
</dbReference>
<feature type="repeat" description="WD" evidence="3">
    <location>
        <begin position="1168"/>
        <end position="1209"/>
    </location>
</feature>
<feature type="compositionally biased region" description="Low complexity" evidence="4">
    <location>
        <begin position="19"/>
        <end position="35"/>
    </location>
</feature>
<keyword evidence="2" id="KW-0677">Repeat</keyword>
<dbReference type="Pfam" id="PF00400">
    <property type="entry name" value="WD40"/>
    <property type="match status" value="11"/>
</dbReference>
<dbReference type="SMART" id="SM00320">
    <property type="entry name" value="WD40"/>
    <property type="match status" value="13"/>
</dbReference>
<reference evidence="6" key="1">
    <citation type="submission" date="2021-01" db="EMBL/GenBank/DDBJ databases">
        <authorList>
            <person name="Kaushik A."/>
        </authorList>
    </citation>
    <scope>NUCLEOTIDE SEQUENCE</scope>
    <source>
        <strain evidence="6">AG1-1C</strain>
    </source>
</reference>
<evidence type="ECO:0000313" key="7">
    <source>
        <dbReference type="Proteomes" id="UP000663846"/>
    </source>
</evidence>
<evidence type="ECO:0000259" key="5">
    <source>
        <dbReference type="Pfam" id="PF24883"/>
    </source>
</evidence>
<dbReference type="InterPro" id="IPR011041">
    <property type="entry name" value="Quinoprot_gluc/sorb_DH_b-prop"/>
</dbReference>
<dbReference type="InterPro" id="IPR036322">
    <property type="entry name" value="WD40_repeat_dom_sf"/>
</dbReference>
<dbReference type="CDD" id="cd21037">
    <property type="entry name" value="MLKL_NTD"/>
    <property type="match status" value="1"/>
</dbReference>
<feature type="repeat" description="WD" evidence="3">
    <location>
        <begin position="1390"/>
        <end position="1424"/>
    </location>
</feature>
<feature type="repeat" description="WD" evidence="3">
    <location>
        <begin position="858"/>
        <end position="899"/>
    </location>
</feature>
<dbReference type="SUPFAM" id="SSF50952">
    <property type="entry name" value="Soluble quinoprotein glucose dehydrogenase"/>
    <property type="match status" value="1"/>
</dbReference>
<accession>A0A8H3GG87</accession>
<dbReference type="PROSITE" id="PS50082">
    <property type="entry name" value="WD_REPEATS_2"/>
    <property type="match status" value="9"/>
</dbReference>
<dbReference type="InterPro" id="IPR056884">
    <property type="entry name" value="NPHP3-like_N"/>
</dbReference>
<dbReference type="PRINTS" id="PR00320">
    <property type="entry name" value="GPROTEINBRPT"/>
</dbReference>
<dbReference type="InterPro" id="IPR059179">
    <property type="entry name" value="MLKL-like_MCAfunc"/>
</dbReference>
<evidence type="ECO:0000313" key="6">
    <source>
        <dbReference type="EMBL" id="CAE6447794.1"/>
    </source>
</evidence>
<evidence type="ECO:0000256" key="4">
    <source>
        <dbReference type="SAM" id="MobiDB-lite"/>
    </source>
</evidence>
<dbReference type="Gene3D" id="3.40.50.300">
    <property type="entry name" value="P-loop containing nucleotide triphosphate hydrolases"/>
    <property type="match status" value="1"/>
</dbReference>
<dbReference type="InterPro" id="IPR015943">
    <property type="entry name" value="WD40/YVTN_repeat-like_dom_sf"/>
</dbReference>
<feature type="region of interest" description="Disordered" evidence="4">
    <location>
        <begin position="1"/>
        <end position="87"/>
    </location>
</feature>
<dbReference type="Pfam" id="PF24883">
    <property type="entry name" value="NPHP3_N"/>
    <property type="match status" value="1"/>
</dbReference>
<dbReference type="InterPro" id="IPR019775">
    <property type="entry name" value="WD40_repeat_CS"/>
</dbReference>
<dbReference type="Gene3D" id="2.130.10.10">
    <property type="entry name" value="YVTN repeat-like/Quinoprotein amine dehydrogenase"/>
    <property type="match status" value="5"/>
</dbReference>
<protein>
    <recommendedName>
        <fullName evidence="5">Nephrocystin 3-like N-terminal domain-containing protein</fullName>
    </recommendedName>
</protein>